<gene>
    <name evidence="1" type="ORF">PHPALM_6058</name>
</gene>
<name>A0A2P4YG45_9STRA</name>
<proteinExistence type="predicted"/>
<protein>
    <submittedName>
        <fullName evidence="1">Uncharacterized protein</fullName>
    </submittedName>
</protein>
<dbReference type="AlphaFoldDB" id="A0A2P4YG45"/>
<keyword evidence="2" id="KW-1185">Reference proteome</keyword>
<dbReference type="EMBL" id="NCKW01003404">
    <property type="protein sequence ID" value="POM76679.1"/>
    <property type="molecule type" value="Genomic_DNA"/>
</dbReference>
<evidence type="ECO:0000313" key="2">
    <source>
        <dbReference type="Proteomes" id="UP000237271"/>
    </source>
</evidence>
<organism evidence="1 2">
    <name type="scientific">Phytophthora palmivora</name>
    <dbReference type="NCBI Taxonomy" id="4796"/>
    <lineage>
        <taxon>Eukaryota</taxon>
        <taxon>Sar</taxon>
        <taxon>Stramenopiles</taxon>
        <taxon>Oomycota</taxon>
        <taxon>Peronosporomycetes</taxon>
        <taxon>Peronosporales</taxon>
        <taxon>Peronosporaceae</taxon>
        <taxon>Phytophthora</taxon>
    </lineage>
</organism>
<reference evidence="1 2" key="1">
    <citation type="journal article" date="2017" name="Genome Biol. Evol.">
        <title>Phytophthora megakarya and P. palmivora, closely related causal agents of cacao black pod rot, underwent increases in genome sizes and gene numbers by different mechanisms.</title>
        <authorList>
            <person name="Ali S.S."/>
            <person name="Shao J."/>
            <person name="Lary D.J."/>
            <person name="Kronmiller B."/>
            <person name="Shen D."/>
            <person name="Strem M.D."/>
            <person name="Amoako-Attah I."/>
            <person name="Akrofi A.Y."/>
            <person name="Begoude B.A."/>
            <person name="Ten Hoopen G.M."/>
            <person name="Coulibaly K."/>
            <person name="Kebe B.I."/>
            <person name="Melnick R.L."/>
            <person name="Guiltinan M.J."/>
            <person name="Tyler B.M."/>
            <person name="Meinhardt L.W."/>
            <person name="Bailey B.A."/>
        </authorList>
    </citation>
    <scope>NUCLEOTIDE SEQUENCE [LARGE SCALE GENOMIC DNA]</scope>
    <source>
        <strain evidence="2">sbr112.9</strain>
    </source>
</reference>
<accession>A0A2P4YG45</accession>
<evidence type="ECO:0000313" key="1">
    <source>
        <dbReference type="EMBL" id="POM76679.1"/>
    </source>
</evidence>
<dbReference type="Proteomes" id="UP000237271">
    <property type="component" value="Unassembled WGS sequence"/>
</dbReference>
<comment type="caution">
    <text evidence="1">The sequence shown here is derived from an EMBL/GenBank/DDBJ whole genome shotgun (WGS) entry which is preliminary data.</text>
</comment>
<sequence length="84" mass="9913">MSNKSIHNPRRFFDAARQLDKPWFQFDPNHFTPKEFEEFLISKQGELKTTALGGYRSAMLYKYRRHSMAVPPKIGEPMETFFLG</sequence>